<proteinExistence type="predicted"/>
<dbReference type="InParanoid" id="E3IXA2"/>
<gene>
    <name evidence="2" type="ordered locus">FraEuI1c_7035</name>
</gene>
<accession>E3IXA2</accession>
<dbReference type="HOGENOM" id="CLU_158525_0_0_11"/>
<dbReference type="eggNOG" id="COG1595">
    <property type="taxonomic scope" value="Bacteria"/>
</dbReference>
<dbReference type="STRING" id="298654.FraEuI1c_7035"/>
<organism evidence="2 3">
    <name type="scientific">Pseudofrankia inefficax (strain DSM 45817 / CECT 9037 / DDB 130130 / EuI1c)</name>
    <name type="common">Frankia inefficax</name>
    <dbReference type="NCBI Taxonomy" id="298654"/>
    <lineage>
        <taxon>Bacteria</taxon>
        <taxon>Bacillati</taxon>
        <taxon>Actinomycetota</taxon>
        <taxon>Actinomycetes</taxon>
        <taxon>Frankiales</taxon>
        <taxon>Frankiaceae</taxon>
        <taxon>Pseudofrankia</taxon>
    </lineage>
</organism>
<reference evidence="2 3" key="1">
    <citation type="submission" date="2010-10" db="EMBL/GenBank/DDBJ databases">
        <title>Complete sequence of Frankia sp. EuI1c.</title>
        <authorList>
            <consortium name="US DOE Joint Genome Institute"/>
            <person name="Lucas S."/>
            <person name="Copeland A."/>
            <person name="Lapidus A."/>
            <person name="Cheng J.-F."/>
            <person name="Bruce D."/>
            <person name="Goodwin L."/>
            <person name="Pitluck S."/>
            <person name="Chertkov O."/>
            <person name="Detter J.C."/>
            <person name="Han C."/>
            <person name="Tapia R."/>
            <person name="Land M."/>
            <person name="Hauser L."/>
            <person name="Jeffries C."/>
            <person name="Kyrpides N."/>
            <person name="Ivanova N."/>
            <person name="Mikhailova N."/>
            <person name="Beauchemin N."/>
            <person name="Sen A."/>
            <person name="Sur S.A."/>
            <person name="Gtari M."/>
            <person name="Wall L."/>
            <person name="Tisa L."/>
            <person name="Woyke T."/>
        </authorList>
    </citation>
    <scope>NUCLEOTIDE SEQUENCE [LARGE SCALE GENOMIC DNA]</scope>
    <source>
        <strain evidence="3">DSM 45817 / CECT 9037 / EuI1c</strain>
    </source>
</reference>
<dbReference type="AlphaFoldDB" id="E3IXA2"/>
<dbReference type="EMBL" id="CP002299">
    <property type="protein sequence ID" value="ADP85002.1"/>
    <property type="molecule type" value="Genomic_DNA"/>
</dbReference>
<protein>
    <submittedName>
        <fullName evidence="2">Uncharacterized protein</fullName>
    </submittedName>
</protein>
<name>E3IXA2_PSEI1</name>
<keyword evidence="3" id="KW-1185">Reference proteome</keyword>
<sequence length="103" mass="10785">MSDGESGPVWPTNSAGETYGGGLHAVPRSEWPDLISAGLRDGQRGYVRRTELDAAQGTGLPPAEFAEWRKKAAARAAAGERTLVPVYELDGVTVIGTFVVGSA</sequence>
<evidence type="ECO:0000256" key="1">
    <source>
        <dbReference type="SAM" id="MobiDB-lite"/>
    </source>
</evidence>
<dbReference type="Proteomes" id="UP000002484">
    <property type="component" value="Chromosome"/>
</dbReference>
<dbReference type="KEGG" id="fri:FraEuI1c_7035"/>
<evidence type="ECO:0000313" key="3">
    <source>
        <dbReference type="Proteomes" id="UP000002484"/>
    </source>
</evidence>
<feature type="region of interest" description="Disordered" evidence="1">
    <location>
        <begin position="1"/>
        <end position="23"/>
    </location>
</feature>
<dbReference type="OrthoDB" id="3786257at2"/>
<evidence type="ECO:0000313" key="2">
    <source>
        <dbReference type="EMBL" id="ADP85002.1"/>
    </source>
</evidence>